<gene>
    <name evidence="2" type="ORF">GCM10007884_39260</name>
    <name evidence="3" type="ORF">GGR33_004824</name>
</gene>
<evidence type="ECO:0000256" key="1">
    <source>
        <dbReference type="SAM" id="Phobius"/>
    </source>
</evidence>
<dbReference type="RefSeq" id="WP_183512324.1">
    <property type="nucleotide sequence ID" value="NZ_BSPG01000030.1"/>
</dbReference>
<comment type="caution">
    <text evidence="3">The sequence shown here is derived from an EMBL/GenBank/DDBJ whole genome shotgun (WGS) entry which is preliminary data.</text>
</comment>
<name>A0A7W6AME8_9HYPH</name>
<dbReference type="Proteomes" id="UP000517759">
    <property type="component" value="Unassembled WGS sequence"/>
</dbReference>
<keyword evidence="5" id="KW-1185">Reference proteome</keyword>
<accession>A0A7W6AME8</accession>
<keyword evidence="1" id="KW-1133">Transmembrane helix</keyword>
<dbReference type="AlphaFoldDB" id="A0A7W6AME8"/>
<keyword evidence="1" id="KW-0472">Membrane</keyword>
<feature type="transmembrane region" description="Helical" evidence="1">
    <location>
        <begin position="23"/>
        <end position="45"/>
    </location>
</feature>
<evidence type="ECO:0000313" key="4">
    <source>
        <dbReference type="Proteomes" id="UP000517759"/>
    </source>
</evidence>
<dbReference type="Proteomes" id="UP001156881">
    <property type="component" value="Unassembled WGS sequence"/>
</dbReference>
<reference evidence="5" key="2">
    <citation type="journal article" date="2019" name="Int. J. Syst. Evol. Microbiol.">
        <title>The Global Catalogue of Microorganisms (GCM) 10K type strain sequencing project: providing services to taxonomists for standard genome sequencing and annotation.</title>
        <authorList>
            <consortium name="The Broad Institute Genomics Platform"/>
            <consortium name="The Broad Institute Genome Sequencing Center for Infectious Disease"/>
            <person name="Wu L."/>
            <person name="Ma J."/>
        </authorList>
    </citation>
    <scope>NUCLEOTIDE SEQUENCE [LARGE SCALE GENOMIC DNA]</scope>
    <source>
        <strain evidence="5">NBRC 107710</strain>
    </source>
</reference>
<evidence type="ECO:0000313" key="3">
    <source>
        <dbReference type="EMBL" id="MBB3905291.1"/>
    </source>
</evidence>
<reference evidence="3 4" key="3">
    <citation type="submission" date="2020-08" db="EMBL/GenBank/DDBJ databases">
        <title>Genomic Encyclopedia of Type Strains, Phase IV (KMG-IV): sequencing the most valuable type-strain genomes for metagenomic binning, comparative biology and taxonomic classification.</title>
        <authorList>
            <person name="Goeker M."/>
        </authorList>
    </citation>
    <scope>NUCLEOTIDE SEQUENCE [LARGE SCALE GENOMIC DNA]</scope>
    <source>
        <strain evidence="3 4">DSM 24105</strain>
    </source>
</reference>
<evidence type="ECO:0000313" key="2">
    <source>
        <dbReference type="EMBL" id="GLS45935.1"/>
    </source>
</evidence>
<dbReference type="EMBL" id="JACIDN010000011">
    <property type="protein sequence ID" value="MBB3905291.1"/>
    <property type="molecule type" value="Genomic_DNA"/>
</dbReference>
<reference evidence="2" key="1">
    <citation type="journal article" date="2014" name="Int. J. Syst. Evol. Microbiol.">
        <title>Complete genome of a new Firmicutes species belonging to the dominant human colonic microbiota ('Ruminococcus bicirculans') reveals two chromosomes and a selective capacity to utilize plant glucans.</title>
        <authorList>
            <consortium name="NISC Comparative Sequencing Program"/>
            <person name="Wegmann U."/>
            <person name="Louis P."/>
            <person name="Goesmann A."/>
            <person name="Henrissat B."/>
            <person name="Duncan S.H."/>
            <person name="Flint H.J."/>
        </authorList>
    </citation>
    <scope>NUCLEOTIDE SEQUENCE</scope>
    <source>
        <strain evidence="2">NBRC 107710</strain>
    </source>
</reference>
<protein>
    <submittedName>
        <fullName evidence="3">Uncharacterized protein</fullName>
    </submittedName>
</protein>
<organism evidence="3 4">
    <name type="scientific">Methylobacterium brachythecii</name>
    <dbReference type="NCBI Taxonomy" id="1176177"/>
    <lineage>
        <taxon>Bacteria</taxon>
        <taxon>Pseudomonadati</taxon>
        <taxon>Pseudomonadota</taxon>
        <taxon>Alphaproteobacteria</taxon>
        <taxon>Hyphomicrobiales</taxon>
        <taxon>Methylobacteriaceae</taxon>
        <taxon>Methylobacterium</taxon>
    </lineage>
</organism>
<reference evidence="2" key="4">
    <citation type="submission" date="2023-01" db="EMBL/GenBank/DDBJ databases">
        <title>Draft genome sequence of Methylobacterium brachythecii strain NBRC 107710.</title>
        <authorList>
            <person name="Sun Q."/>
            <person name="Mori K."/>
        </authorList>
    </citation>
    <scope>NUCLEOTIDE SEQUENCE</scope>
    <source>
        <strain evidence="2">NBRC 107710</strain>
    </source>
</reference>
<evidence type="ECO:0000313" key="5">
    <source>
        <dbReference type="Proteomes" id="UP001156881"/>
    </source>
</evidence>
<sequence>MNASNILPRGRGRREAEPARDHSVLIVVILMMTLVFAPVIGFHLAMPVSGTHDQVAPSTNLVVAAPTKEPG</sequence>
<dbReference type="EMBL" id="BSPG01000030">
    <property type="protein sequence ID" value="GLS45935.1"/>
    <property type="molecule type" value="Genomic_DNA"/>
</dbReference>
<keyword evidence="1" id="KW-0812">Transmembrane</keyword>
<proteinExistence type="predicted"/>